<name>G3TC14_LOXAF</name>
<feature type="disulfide bond" evidence="13">
    <location>
        <begin position="964"/>
        <end position="973"/>
    </location>
</feature>
<evidence type="ECO:0000256" key="1">
    <source>
        <dbReference type="ARBA" id="ARBA00004479"/>
    </source>
</evidence>
<dbReference type="FunFam" id="2.10.25.10:FF:000219">
    <property type="entry name" value="Pro-epidermal growth factor"/>
    <property type="match status" value="1"/>
</dbReference>
<dbReference type="SUPFAM" id="SSF63825">
    <property type="entry name" value="YWTD domain"/>
    <property type="match status" value="2"/>
</dbReference>
<dbReference type="GO" id="GO:0045840">
    <property type="term" value="P:positive regulation of mitotic nuclear division"/>
    <property type="evidence" value="ECO:0007669"/>
    <property type="project" value="Ensembl"/>
</dbReference>
<dbReference type="Gene3D" id="2.120.10.30">
    <property type="entry name" value="TolB, C-terminal domain"/>
    <property type="match status" value="2"/>
</dbReference>
<dbReference type="GO" id="GO:0017147">
    <property type="term" value="F:Wnt-protein binding"/>
    <property type="evidence" value="ECO:0007669"/>
    <property type="project" value="TreeGrafter"/>
</dbReference>
<evidence type="ECO:0000256" key="12">
    <source>
        <dbReference type="PIRNR" id="PIRNR001778"/>
    </source>
</evidence>
<keyword evidence="9 16" id="KW-0472">Membrane</keyword>
<keyword evidence="8 12" id="KW-0339">Growth factor</keyword>
<dbReference type="GeneTree" id="ENSGT00940000158366"/>
<dbReference type="GO" id="GO:0060070">
    <property type="term" value="P:canonical Wnt signaling pathway"/>
    <property type="evidence" value="ECO:0007669"/>
    <property type="project" value="TreeGrafter"/>
</dbReference>
<feature type="repeat" description="LDL-receptor class B" evidence="14">
    <location>
        <begin position="525"/>
        <end position="567"/>
    </location>
</feature>
<evidence type="ECO:0000256" key="11">
    <source>
        <dbReference type="ARBA" id="ARBA00023180"/>
    </source>
</evidence>
<dbReference type="InterPro" id="IPR009030">
    <property type="entry name" value="Growth_fac_rcpt_cys_sf"/>
</dbReference>
<dbReference type="Pfam" id="PF00058">
    <property type="entry name" value="Ldl_recept_b"/>
    <property type="match status" value="4"/>
</dbReference>
<dbReference type="InParanoid" id="G3TC14"/>
<dbReference type="PROSITE" id="PS51120">
    <property type="entry name" value="LDLRB"/>
    <property type="match status" value="5"/>
</dbReference>
<comment type="subunit">
    <text evidence="12">Interacts with EGFR and promotes EGFR dimerization.</text>
</comment>
<dbReference type="PIRSF" id="PIRSF001778">
    <property type="entry name" value="Pro-epidermal_growth_factor"/>
    <property type="match status" value="1"/>
</dbReference>
<dbReference type="FunCoup" id="G3TC14">
    <property type="interactions" value="14"/>
</dbReference>
<dbReference type="GO" id="GO:1900127">
    <property type="term" value="P:positive regulation of hyaluronan biosynthetic process"/>
    <property type="evidence" value="ECO:0007669"/>
    <property type="project" value="Ensembl"/>
</dbReference>
<dbReference type="OMA" id="YKEERIY"/>
<dbReference type="FunFam" id="2.10.25.10:FF:000300">
    <property type="entry name" value="Pro-epidermal growth factor"/>
    <property type="match status" value="1"/>
</dbReference>
<evidence type="ECO:0000256" key="7">
    <source>
        <dbReference type="ARBA" id="ARBA00022989"/>
    </source>
</evidence>
<evidence type="ECO:0000256" key="9">
    <source>
        <dbReference type="ARBA" id="ARBA00023136"/>
    </source>
</evidence>
<dbReference type="GO" id="GO:0042327">
    <property type="term" value="P:positive regulation of phosphorylation"/>
    <property type="evidence" value="ECO:0007669"/>
    <property type="project" value="Ensembl"/>
</dbReference>
<dbReference type="GO" id="GO:0005085">
    <property type="term" value="F:guanyl-nucleotide exchange factor activity"/>
    <property type="evidence" value="ECO:0007669"/>
    <property type="project" value="Ensembl"/>
</dbReference>
<dbReference type="PROSITE" id="PS50026">
    <property type="entry name" value="EGF_3"/>
    <property type="match status" value="3"/>
</dbReference>
<dbReference type="FunFam" id="2.10.25.10:FF:000254">
    <property type="entry name" value="Pro-epidermal growth factor"/>
    <property type="match status" value="1"/>
</dbReference>
<evidence type="ECO:0000256" key="13">
    <source>
        <dbReference type="PROSITE-ProRule" id="PRU00076"/>
    </source>
</evidence>
<comment type="function">
    <text evidence="12">EGF stimulates the growth of various epidermal and epithelial tissues in vivo and in vitro and of some fibroblasts in cell culture. Magnesiotropic hormone that stimulates magnesium reabsorption in the renal distal convoluted tubule via engagement of EGFR and activation of the magnesium channel TRPM6.</text>
</comment>
<evidence type="ECO:0000256" key="2">
    <source>
        <dbReference type="ARBA" id="ARBA00017466"/>
    </source>
</evidence>
<dbReference type="GO" id="GO:0001938">
    <property type="term" value="P:positive regulation of endothelial cell proliferation"/>
    <property type="evidence" value="ECO:0007669"/>
    <property type="project" value="Ensembl"/>
</dbReference>
<dbReference type="SUPFAM" id="SSF57184">
    <property type="entry name" value="Growth factor receptor domain"/>
    <property type="match status" value="1"/>
</dbReference>
<dbReference type="GO" id="GO:0002092">
    <property type="term" value="P:positive regulation of receptor internalization"/>
    <property type="evidence" value="ECO:0007669"/>
    <property type="project" value="Ensembl"/>
</dbReference>
<feature type="repeat" description="LDL-receptor class B" evidence="14">
    <location>
        <begin position="482"/>
        <end position="524"/>
    </location>
</feature>
<evidence type="ECO:0000256" key="8">
    <source>
        <dbReference type="ARBA" id="ARBA00023030"/>
    </source>
</evidence>
<gene>
    <name evidence="18" type="primary">EGF</name>
</gene>
<evidence type="ECO:0000256" key="14">
    <source>
        <dbReference type="PROSITE-ProRule" id="PRU00461"/>
    </source>
</evidence>
<dbReference type="GO" id="GO:0042059">
    <property type="term" value="P:negative regulation of epidermal growth factor receptor signaling pathway"/>
    <property type="evidence" value="ECO:0007669"/>
    <property type="project" value="Ensembl"/>
</dbReference>
<dbReference type="FunFam" id="2.10.25.10:FF:000010">
    <property type="entry name" value="Pro-epidermal growth factor"/>
    <property type="match status" value="1"/>
</dbReference>
<dbReference type="InterPro" id="IPR011042">
    <property type="entry name" value="6-blade_b-propeller_TolB-like"/>
</dbReference>
<keyword evidence="11" id="KW-0325">Glycoprotein</keyword>
<feature type="repeat" description="LDL-receptor class B" evidence="14">
    <location>
        <begin position="612"/>
        <end position="654"/>
    </location>
</feature>
<dbReference type="FunFam" id="2.10.25.10:FF:000005">
    <property type="entry name" value="Fibrillin 2"/>
    <property type="match status" value="1"/>
</dbReference>
<dbReference type="PANTHER" id="PTHR46513:SF5">
    <property type="entry name" value="PRO-EPIDERMAL GROWTH FACTOR"/>
    <property type="match status" value="1"/>
</dbReference>
<dbReference type="GO" id="GO:0048754">
    <property type="term" value="P:branching morphogenesis of an epithelial tube"/>
    <property type="evidence" value="ECO:0007669"/>
    <property type="project" value="Ensembl"/>
</dbReference>
<dbReference type="GO" id="GO:0090279">
    <property type="term" value="P:regulation of calcium ion import"/>
    <property type="evidence" value="ECO:0007669"/>
    <property type="project" value="Ensembl"/>
</dbReference>
<dbReference type="GO" id="GO:0042813">
    <property type="term" value="F:Wnt receptor activity"/>
    <property type="evidence" value="ECO:0007669"/>
    <property type="project" value="TreeGrafter"/>
</dbReference>
<dbReference type="Gene3D" id="2.10.25.10">
    <property type="entry name" value="Laminin"/>
    <property type="match status" value="6"/>
</dbReference>
<feature type="transmembrane region" description="Helical" evidence="16">
    <location>
        <begin position="994"/>
        <end position="1013"/>
    </location>
</feature>
<dbReference type="GO" id="GO:0008083">
    <property type="term" value="F:growth factor activity"/>
    <property type="evidence" value="ECO:0007669"/>
    <property type="project" value="UniProtKB-KW"/>
</dbReference>
<dbReference type="GO" id="GO:0043410">
    <property type="term" value="P:positive regulation of MAPK cascade"/>
    <property type="evidence" value="ECO:0007669"/>
    <property type="project" value="Ensembl"/>
</dbReference>
<evidence type="ECO:0000256" key="15">
    <source>
        <dbReference type="SAM" id="MobiDB-lite"/>
    </source>
</evidence>
<evidence type="ECO:0000256" key="4">
    <source>
        <dbReference type="ARBA" id="ARBA00022692"/>
    </source>
</evidence>
<evidence type="ECO:0000313" key="18">
    <source>
        <dbReference type="Ensembl" id="ENSLAFP00000011563.3"/>
    </source>
</evidence>
<dbReference type="GO" id="GO:0005509">
    <property type="term" value="F:calcium ion binding"/>
    <property type="evidence" value="ECO:0007669"/>
    <property type="project" value="InterPro"/>
</dbReference>
<dbReference type="HOGENOM" id="CLU_007857_0_0_1"/>
<dbReference type="GO" id="GO:0060749">
    <property type="term" value="P:mammary gland alveolus development"/>
    <property type="evidence" value="ECO:0007669"/>
    <property type="project" value="Ensembl"/>
</dbReference>
<dbReference type="InterPro" id="IPR001881">
    <property type="entry name" value="EGF-like_Ca-bd_dom"/>
</dbReference>
<dbReference type="STRING" id="9785.ENSLAFP00000011563"/>
<accession>G3TC14</accession>
<dbReference type="InterPro" id="IPR032485">
    <property type="entry name" value="LRP1-like_beta_prop"/>
</dbReference>
<dbReference type="Pfam" id="PF12662">
    <property type="entry name" value="cEGF"/>
    <property type="match status" value="2"/>
</dbReference>
<dbReference type="AlphaFoldDB" id="G3TC14"/>
<proteinExistence type="predicted"/>
<evidence type="ECO:0000313" key="19">
    <source>
        <dbReference type="Proteomes" id="UP000007646"/>
    </source>
</evidence>
<reference evidence="18 19" key="1">
    <citation type="submission" date="2009-06" db="EMBL/GenBank/DDBJ databases">
        <title>The Genome Sequence of Loxodonta africana (African elephant).</title>
        <authorList>
            <person name="Di Palma F."/>
            <person name="Heiman D."/>
            <person name="Young S."/>
            <person name="Johnson J."/>
            <person name="Lander E.S."/>
            <person name="Lindblad-Toh K."/>
        </authorList>
    </citation>
    <scope>NUCLEOTIDE SEQUENCE [LARGE SCALE GENOMIC DNA]</scope>
    <source>
        <strain evidence="18 19">Isolate ISIS603380</strain>
    </source>
</reference>
<dbReference type="InterPro" id="IPR016317">
    <property type="entry name" value="Pro-epidermal_GF"/>
</dbReference>
<dbReference type="GO" id="GO:1905278">
    <property type="term" value="P:positive regulation of epithelial tube formation"/>
    <property type="evidence" value="ECO:0007669"/>
    <property type="project" value="Ensembl"/>
</dbReference>
<dbReference type="FunFam" id="2.120.10.30:FF:000028">
    <property type="entry name" value="Pro-epidermal growth factor"/>
    <property type="match status" value="1"/>
</dbReference>
<reference evidence="18" key="3">
    <citation type="submission" date="2025-09" db="UniProtKB">
        <authorList>
            <consortium name="Ensembl"/>
        </authorList>
    </citation>
    <scope>IDENTIFICATION</scope>
    <source>
        <strain evidence="18">Isolate ISIS603380</strain>
    </source>
</reference>
<dbReference type="GO" id="GO:2000008">
    <property type="term" value="P:regulation of protein localization to cell surface"/>
    <property type="evidence" value="ECO:0007669"/>
    <property type="project" value="Ensembl"/>
</dbReference>
<keyword evidence="3 13" id="KW-0245">EGF-like domain</keyword>
<dbReference type="InterPro" id="IPR000152">
    <property type="entry name" value="EGF-type_Asp/Asn_hydroxyl_site"/>
</dbReference>
<dbReference type="GO" id="GO:0090370">
    <property type="term" value="P:negative regulation of cholesterol efflux"/>
    <property type="evidence" value="ECO:0007669"/>
    <property type="project" value="Ensembl"/>
</dbReference>
<dbReference type="SMART" id="SM00179">
    <property type="entry name" value="EGF_CA"/>
    <property type="match status" value="7"/>
</dbReference>
<keyword evidence="5" id="KW-0732">Signal</keyword>
<dbReference type="GO" id="GO:0030297">
    <property type="term" value="F:transmembrane receptor protein tyrosine kinase activator activity"/>
    <property type="evidence" value="ECO:0007669"/>
    <property type="project" value="Ensembl"/>
</dbReference>
<dbReference type="eggNOG" id="KOG1215">
    <property type="taxonomic scope" value="Eukaryota"/>
</dbReference>
<dbReference type="GO" id="GO:0070062">
    <property type="term" value="C:extracellular exosome"/>
    <property type="evidence" value="ECO:0007669"/>
    <property type="project" value="Ensembl"/>
</dbReference>
<protein>
    <recommendedName>
        <fullName evidence="2 12">Pro-epidermal growth factor</fullName>
    </recommendedName>
</protein>
<dbReference type="PROSITE" id="PS00010">
    <property type="entry name" value="ASX_HYDROXYL"/>
    <property type="match status" value="1"/>
</dbReference>
<dbReference type="GO" id="GO:0016567">
    <property type="term" value="P:protein ubiquitination"/>
    <property type="evidence" value="ECO:0007669"/>
    <property type="project" value="Ensembl"/>
</dbReference>
<dbReference type="SUPFAM" id="SSF57196">
    <property type="entry name" value="EGF/Laminin"/>
    <property type="match status" value="5"/>
</dbReference>
<dbReference type="GO" id="GO:0051048">
    <property type="term" value="P:negative regulation of secretion"/>
    <property type="evidence" value="ECO:0007669"/>
    <property type="project" value="Ensembl"/>
</dbReference>
<dbReference type="GO" id="GO:0070371">
    <property type="term" value="P:ERK1 and ERK2 cascade"/>
    <property type="evidence" value="ECO:0007669"/>
    <property type="project" value="Ensembl"/>
</dbReference>
<dbReference type="GO" id="GO:0051897">
    <property type="term" value="P:positive regulation of phosphatidylinositol 3-kinase/protein kinase B signal transduction"/>
    <property type="evidence" value="ECO:0007669"/>
    <property type="project" value="Ensembl"/>
</dbReference>
<feature type="repeat" description="LDL-receptor class B" evidence="14">
    <location>
        <begin position="86"/>
        <end position="127"/>
    </location>
</feature>
<dbReference type="InterPro" id="IPR000742">
    <property type="entry name" value="EGF"/>
</dbReference>
<feature type="region of interest" description="Disordered" evidence="15">
    <location>
        <begin position="1028"/>
        <end position="1050"/>
    </location>
</feature>
<dbReference type="GO" id="GO:0070086">
    <property type="term" value="P:ubiquitin-dependent endocytosis"/>
    <property type="evidence" value="ECO:0007669"/>
    <property type="project" value="Ensembl"/>
</dbReference>
<dbReference type="GO" id="GO:0021940">
    <property type="term" value="P:positive regulation of cerebellar granule cell precursor proliferation"/>
    <property type="evidence" value="ECO:0007669"/>
    <property type="project" value="Ensembl"/>
</dbReference>
<dbReference type="GO" id="GO:0021930">
    <property type="term" value="P:cerebellar granule cell precursor proliferation"/>
    <property type="evidence" value="ECO:0007669"/>
    <property type="project" value="Ensembl"/>
</dbReference>
<dbReference type="GO" id="GO:0090263">
    <property type="term" value="P:positive regulation of canonical Wnt signaling pathway"/>
    <property type="evidence" value="ECO:0007669"/>
    <property type="project" value="Ensembl"/>
</dbReference>
<keyword evidence="7 16" id="KW-1133">Transmembrane helix</keyword>
<reference evidence="18" key="2">
    <citation type="submission" date="2025-08" db="UniProtKB">
        <authorList>
            <consortium name="Ensembl"/>
        </authorList>
    </citation>
    <scope>IDENTIFICATION</scope>
    <source>
        <strain evidence="18">Isolate ISIS603380</strain>
    </source>
</reference>
<keyword evidence="4 16" id="KW-0812">Transmembrane</keyword>
<evidence type="ECO:0000256" key="3">
    <source>
        <dbReference type="ARBA" id="ARBA00022536"/>
    </source>
</evidence>
<dbReference type="InterPro" id="IPR018097">
    <property type="entry name" value="EGF_Ca-bd_CS"/>
</dbReference>
<feature type="disulfide bond" evidence="13">
    <location>
        <begin position="945"/>
        <end position="962"/>
    </location>
</feature>
<dbReference type="InterPro" id="IPR000033">
    <property type="entry name" value="LDLR_classB_rpt"/>
</dbReference>
<evidence type="ECO:0000256" key="5">
    <source>
        <dbReference type="ARBA" id="ARBA00022729"/>
    </source>
</evidence>
<dbReference type="SMART" id="SM00135">
    <property type="entry name" value="LY"/>
    <property type="match status" value="9"/>
</dbReference>
<dbReference type="GO" id="GO:0006511">
    <property type="term" value="P:ubiquitin-dependent protein catabolic process"/>
    <property type="evidence" value="ECO:0007669"/>
    <property type="project" value="Ensembl"/>
</dbReference>
<dbReference type="GO" id="GO:0038134">
    <property type="term" value="P:ERBB2-EGFR signaling pathway"/>
    <property type="evidence" value="ECO:0007669"/>
    <property type="project" value="Ensembl"/>
</dbReference>
<sequence length="1168" mass="128771">GPVPFLIFSHGNSIFRIDPEGTNHKQLVADAGVSVFVDFHYSQERIYWVDLERQLLQRVFLNGTRQERVGNIEKRVSGMAINWINEEIIWSNQQEGVITVTDMKGNNSRVLLSSLNYPANVAVDPVERFVFWSSEVGSSLHRASLNGADAKILLETLEKITAMSLDVLNKRLFWIQYNKEGGYSYIGSCDYDGGSSQLHKHLTRHNLFAISLFGDRIFYSTLKKKAIWIANKHTGKDMVKINLNQSLAPPGELKVVHPLVQPKAKNDAGESDQKLCKLKKGICRGSVCGQDLRNHVCTCAEGYTLSRDGKYCEDVNECALWNHGCTLGCENTPGSYYCTCPVGFILLPDGKRCHQLDSCPSNASECSHDCVLTSDGPVCFCPEGSVLEADGKMCSGCSSSDNGGCSQLCLPLSPVSWECGCFPGYDLQLDKKSCAASGPQPFLLFANSQDIRHMHFDGTDYEILVSQQMGMVFALDHDPVENKIYFANTALKWIERANLDGSKRERLIGDAVDVPEGLAVDWINRKLYWTDRGKALIERSDLNGTQREIIINKHISQPRGIAVHPMAKRLFWTDMGINPRIESSSLQGSDRRVIASSDLVQPSGITIDYLTDKLYWCDAKQSVIEVANLDGSKRQRLAQNDVGHIFSVAVFEDHVWFSDWATPSVIRVNKRTGQNRVRLQGSMLKPSSLVVVHPLAKPGADPCLYQNGGCEHICEGKFGTARCSCREGFMKAPDGKMCVTLNGLQVSAAGSEADLSNQVTPLDTLSTSQAFEDNVTEELQSQHTLVAEIMVSDQDDCAPVRCGTHAQCVSEGDNATCQCLKGFADDGKLCSDIDECEKNITVCPAASSQCINTEGGYVCRCLEGYQEDGIHCLDIDECQLGMHTCGECAICTNTEGNSTCMCLGSLSEPSQLSKDTAPPSRLREDDLHAARHIYPGCPPSHDGYCLNDGLCMYIEQVDQYACKCIVGFIGDRCQHRELRWWKLRHAGHGQQRNIAVVAVCVVGLVLLLLLALWGTRYYRNQKLLSKNPKNPYEESSRDVSSSKPTDGEAGMSSPQLWFVILKEHQDLKCGSQPVALKDVQTADVGQLSSLAPGSVQPTPYRQGPRVHGMNTEQSCWIPSSSNNTSGPQGMEKNLHLPSYVARPIAVGAEKLHLLSAKPLWQQRGPNPP</sequence>
<dbReference type="PANTHER" id="PTHR46513">
    <property type="entry name" value="VITELLOGENIN RECEPTOR-LIKE PROTEIN-RELATED-RELATED"/>
    <property type="match status" value="1"/>
</dbReference>
<evidence type="ECO:0000259" key="17">
    <source>
        <dbReference type="PROSITE" id="PS50026"/>
    </source>
</evidence>
<dbReference type="PROSITE" id="PS01186">
    <property type="entry name" value="EGF_2"/>
    <property type="match status" value="4"/>
</dbReference>
<dbReference type="GO" id="GO:1902966">
    <property type="term" value="P:positive regulation of protein localization to early endosome"/>
    <property type="evidence" value="ECO:0007669"/>
    <property type="project" value="Ensembl"/>
</dbReference>
<dbReference type="Pfam" id="PF07645">
    <property type="entry name" value="EGF_CA"/>
    <property type="match status" value="2"/>
</dbReference>
<dbReference type="CDD" id="cd00054">
    <property type="entry name" value="EGF_CA"/>
    <property type="match status" value="2"/>
</dbReference>
<evidence type="ECO:0000256" key="16">
    <source>
        <dbReference type="SAM" id="Phobius"/>
    </source>
</evidence>
<dbReference type="GO" id="GO:0001525">
    <property type="term" value="P:angiogenesis"/>
    <property type="evidence" value="ECO:0007669"/>
    <property type="project" value="Ensembl"/>
</dbReference>
<dbReference type="Ensembl" id="ENSLAFT00000013807.3">
    <property type="protein sequence ID" value="ENSLAFP00000011563.3"/>
    <property type="gene ID" value="ENSLAFG00000013803.3"/>
</dbReference>
<dbReference type="FunFam" id="2.120.10.30:FF:000036">
    <property type="entry name" value="Pro-epidermal growth factor"/>
    <property type="match status" value="1"/>
</dbReference>
<feature type="domain" description="EGF-like" evidence="17">
    <location>
        <begin position="933"/>
        <end position="974"/>
    </location>
</feature>
<dbReference type="GO" id="GO:0046425">
    <property type="term" value="P:regulation of receptor signaling pathway via JAK-STAT"/>
    <property type="evidence" value="ECO:0007669"/>
    <property type="project" value="Ensembl"/>
</dbReference>
<feature type="domain" description="EGF-like" evidence="17">
    <location>
        <begin position="832"/>
        <end position="873"/>
    </location>
</feature>
<feature type="repeat" description="LDL-receptor class B" evidence="14">
    <location>
        <begin position="568"/>
        <end position="611"/>
    </location>
</feature>
<dbReference type="FunFam" id="2.10.25.10:FF:000362">
    <property type="entry name" value="Pro-epidermal growth factor"/>
    <property type="match status" value="1"/>
</dbReference>
<dbReference type="Pfam" id="PF14670">
    <property type="entry name" value="FXa_inhibition"/>
    <property type="match status" value="1"/>
</dbReference>
<evidence type="ECO:0000256" key="6">
    <source>
        <dbReference type="ARBA" id="ARBA00022737"/>
    </source>
</evidence>
<dbReference type="GO" id="GO:0010628">
    <property type="term" value="P:positive regulation of gene expression"/>
    <property type="evidence" value="ECO:0007669"/>
    <property type="project" value="Ensembl"/>
</dbReference>
<dbReference type="PROSITE" id="PS00022">
    <property type="entry name" value="EGF_1"/>
    <property type="match status" value="1"/>
</dbReference>
<organism evidence="18 19">
    <name type="scientific">Loxodonta africana</name>
    <name type="common">African elephant</name>
    <dbReference type="NCBI Taxonomy" id="9785"/>
    <lineage>
        <taxon>Eukaryota</taxon>
        <taxon>Metazoa</taxon>
        <taxon>Chordata</taxon>
        <taxon>Craniata</taxon>
        <taxon>Vertebrata</taxon>
        <taxon>Euteleostomi</taxon>
        <taxon>Mammalia</taxon>
        <taxon>Eutheria</taxon>
        <taxon>Afrotheria</taxon>
        <taxon>Proboscidea</taxon>
        <taxon>Elephantidae</taxon>
        <taxon>Loxodonta</taxon>
    </lineage>
</organism>
<dbReference type="InterPro" id="IPR026823">
    <property type="entry name" value="cEGF"/>
</dbReference>
<feature type="domain" description="EGF-like" evidence="17">
    <location>
        <begin position="793"/>
        <end position="831"/>
    </location>
</feature>
<dbReference type="GO" id="GO:2000060">
    <property type="term" value="P:positive regulation of ubiquitin-dependent protein catabolic process"/>
    <property type="evidence" value="ECO:0007669"/>
    <property type="project" value="Ensembl"/>
</dbReference>
<dbReference type="InterPro" id="IPR049883">
    <property type="entry name" value="NOTCH1_EGF-like"/>
</dbReference>
<keyword evidence="6" id="KW-0677">Repeat</keyword>
<dbReference type="GO" id="GO:0010595">
    <property type="term" value="P:positive regulation of endothelial cell migration"/>
    <property type="evidence" value="ECO:0007669"/>
    <property type="project" value="Ensembl"/>
</dbReference>
<comment type="subcellular location">
    <subcellularLocation>
        <location evidence="1">Membrane</location>
        <topology evidence="1">Single-pass type I membrane protein</topology>
    </subcellularLocation>
</comment>
<comment type="caution">
    <text evidence="13">Lacks conserved residue(s) required for the propagation of feature annotation.</text>
</comment>
<dbReference type="PROSITE" id="PS01187">
    <property type="entry name" value="EGF_CA"/>
    <property type="match status" value="2"/>
</dbReference>
<dbReference type="GO" id="GO:0050673">
    <property type="term" value="P:epithelial cell proliferation"/>
    <property type="evidence" value="ECO:0007669"/>
    <property type="project" value="Ensembl"/>
</dbReference>
<dbReference type="GO" id="GO:0045893">
    <property type="term" value="P:positive regulation of DNA-templated transcription"/>
    <property type="evidence" value="ECO:0007669"/>
    <property type="project" value="Ensembl"/>
</dbReference>
<dbReference type="Proteomes" id="UP000007646">
    <property type="component" value="Unassembled WGS sequence"/>
</dbReference>
<dbReference type="GO" id="GO:0005886">
    <property type="term" value="C:plasma membrane"/>
    <property type="evidence" value="ECO:0007669"/>
    <property type="project" value="Ensembl"/>
</dbReference>
<dbReference type="Pfam" id="PF16472">
    <property type="entry name" value="DUF5050"/>
    <property type="match status" value="1"/>
</dbReference>
<keyword evidence="19" id="KW-1185">Reference proteome</keyword>
<dbReference type="SMART" id="SM00181">
    <property type="entry name" value="EGF"/>
    <property type="match status" value="8"/>
</dbReference>
<dbReference type="GO" id="GO:0005154">
    <property type="term" value="F:epidermal growth factor receptor binding"/>
    <property type="evidence" value="ECO:0007669"/>
    <property type="project" value="Ensembl"/>
</dbReference>
<evidence type="ECO:0000256" key="10">
    <source>
        <dbReference type="ARBA" id="ARBA00023157"/>
    </source>
</evidence>
<keyword evidence="10 13" id="KW-1015">Disulfide bond</keyword>
<dbReference type="InterPro" id="IPR050778">
    <property type="entry name" value="Cueball_EGF_LRP_Nidogen"/>
</dbReference>
<dbReference type="PRINTS" id="PR00009">
    <property type="entry name" value="EGFTGF"/>
</dbReference>